<name>A0ABY1JKB5_9BACL</name>
<dbReference type="EMBL" id="FTNK01000001">
    <property type="protein sequence ID" value="SIQ33757.1"/>
    <property type="molecule type" value="Genomic_DNA"/>
</dbReference>
<evidence type="ECO:0000313" key="1">
    <source>
        <dbReference type="EMBL" id="SIQ33757.1"/>
    </source>
</evidence>
<organism evidence="1 2">
    <name type="scientific">Paenibacillus macquariensis</name>
    <dbReference type="NCBI Taxonomy" id="948756"/>
    <lineage>
        <taxon>Bacteria</taxon>
        <taxon>Bacillati</taxon>
        <taxon>Bacillota</taxon>
        <taxon>Bacilli</taxon>
        <taxon>Bacillales</taxon>
        <taxon>Paenibacillaceae</taxon>
        <taxon>Paenibacillus</taxon>
    </lineage>
</organism>
<keyword evidence="2" id="KW-1185">Reference proteome</keyword>
<gene>
    <name evidence="1" type="ORF">SAMN05421578_101278</name>
</gene>
<reference evidence="1 2" key="1">
    <citation type="submission" date="2017-01" db="EMBL/GenBank/DDBJ databases">
        <authorList>
            <person name="Varghese N."/>
            <person name="Submissions S."/>
        </authorList>
    </citation>
    <scope>NUCLEOTIDE SEQUENCE [LARGE SCALE GENOMIC DNA]</scope>
    <source>
        <strain evidence="1 2">ATCC 23464</strain>
    </source>
</reference>
<accession>A0ABY1JKB5</accession>
<dbReference type="Proteomes" id="UP000186666">
    <property type="component" value="Unassembled WGS sequence"/>
</dbReference>
<proteinExistence type="predicted"/>
<dbReference type="Pfam" id="PF13412">
    <property type="entry name" value="HTH_24"/>
    <property type="match status" value="1"/>
</dbReference>
<sequence length="250" mass="28825">MRSWFNIDSSINVQIPNEIFEDFHQAEFESFNHKCFAYAYYYVVSYLYRNALYGTRDVSVYSQSNIISLSTTNKSSISYITKKGGLLDSIGYTRTTTDYPIAPYMDNGILEFETIKSLRKRMSDVRLDNNPRFTIKEPVKAIVRFDDEDCTGTFYSFQSTHRIDIMKFITIIADDQLGHVGLYVYGYLNMMFDRFPMGYTISNADLAKVVGCSERTINSYTNRLESLGLISSSRKTIGSSKRFEKSYCVI</sequence>
<evidence type="ECO:0000313" key="2">
    <source>
        <dbReference type="Proteomes" id="UP000186666"/>
    </source>
</evidence>
<protein>
    <submittedName>
        <fullName evidence="1">Helix-turn-helix domain-containing protein</fullName>
    </submittedName>
</protein>
<comment type="caution">
    <text evidence="1">The sequence shown here is derived from an EMBL/GenBank/DDBJ whole genome shotgun (WGS) entry which is preliminary data.</text>
</comment>
<dbReference type="RefSeq" id="WP_211269783.1">
    <property type="nucleotide sequence ID" value="NZ_JARLKF010000005.1"/>
</dbReference>